<dbReference type="Gene3D" id="2.120.10.80">
    <property type="entry name" value="Kelch-type beta propeller"/>
    <property type="match status" value="1"/>
</dbReference>
<dbReference type="InterPro" id="IPR017451">
    <property type="entry name" value="F-box-assoc_interact_dom"/>
</dbReference>
<gene>
    <name evidence="3" type="primary">LOC113729388</name>
</gene>
<feature type="domain" description="F-box associated beta-propeller type 1" evidence="1">
    <location>
        <begin position="62"/>
        <end position="201"/>
    </location>
</feature>
<dbReference type="AlphaFoldDB" id="A0A6P6W4L1"/>
<dbReference type="Pfam" id="PF07734">
    <property type="entry name" value="FBA_1"/>
    <property type="match status" value="1"/>
</dbReference>
<evidence type="ECO:0000259" key="1">
    <source>
        <dbReference type="Pfam" id="PF07734"/>
    </source>
</evidence>
<dbReference type="InterPro" id="IPR050796">
    <property type="entry name" value="SCF_F-box_component"/>
</dbReference>
<reference evidence="3" key="2">
    <citation type="submission" date="2025-08" db="UniProtKB">
        <authorList>
            <consortium name="RefSeq"/>
        </authorList>
    </citation>
    <scope>IDENTIFICATION</scope>
    <source>
        <tissue evidence="3">Leaves</tissue>
    </source>
</reference>
<dbReference type="OrthoDB" id="591557at2759"/>
<dbReference type="SUPFAM" id="SSF50965">
    <property type="entry name" value="Galactose oxidase, central domain"/>
    <property type="match status" value="1"/>
</dbReference>
<dbReference type="InterPro" id="IPR015915">
    <property type="entry name" value="Kelch-typ_b-propeller"/>
</dbReference>
<reference evidence="2" key="1">
    <citation type="journal article" date="2025" name="Foods">
        <title>Unveiling the Microbial Signatures of Arabica Coffee Cherries: Insights into Ripeness Specific Diversity, Functional Traits, and Implications for Quality and Safety.</title>
        <authorList>
            <consortium name="RefSeq"/>
            <person name="Tenea G.N."/>
            <person name="Cifuentes V."/>
            <person name="Reyes P."/>
            <person name="Cevallos-Vallejos M."/>
        </authorList>
    </citation>
    <scope>NUCLEOTIDE SEQUENCE [LARGE SCALE GENOMIC DNA]</scope>
</reference>
<protein>
    <submittedName>
        <fullName evidence="3">F-box protein CPR1-like</fullName>
    </submittedName>
</protein>
<dbReference type="NCBIfam" id="TIGR01640">
    <property type="entry name" value="F_box_assoc_1"/>
    <property type="match status" value="1"/>
</dbReference>
<evidence type="ECO:0000313" key="2">
    <source>
        <dbReference type="Proteomes" id="UP001652660"/>
    </source>
</evidence>
<accession>A0A6P6W4L1</accession>
<dbReference type="GeneID" id="113729388"/>
<dbReference type="InterPro" id="IPR006527">
    <property type="entry name" value="F-box-assoc_dom_typ1"/>
</dbReference>
<dbReference type="InterPro" id="IPR011043">
    <property type="entry name" value="Gal_Oxase/kelch_b-propeller"/>
</dbReference>
<keyword evidence="2" id="KW-1185">Reference proteome</keyword>
<organism evidence="2 3">
    <name type="scientific">Coffea arabica</name>
    <name type="common">Arabian coffee</name>
    <dbReference type="NCBI Taxonomy" id="13443"/>
    <lineage>
        <taxon>Eukaryota</taxon>
        <taxon>Viridiplantae</taxon>
        <taxon>Streptophyta</taxon>
        <taxon>Embryophyta</taxon>
        <taxon>Tracheophyta</taxon>
        <taxon>Spermatophyta</taxon>
        <taxon>Magnoliopsida</taxon>
        <taxon>eudicotyledons</taxon>
        <taxon>Gunneridae</taxon>
        <taxon>Pentapetalae</taxon>
        <taxon>asterids</taxon>
        <taxon>lamiids</taxon>
        <taxon>Gentianales</taxon>
        <taxon>Rubiaceae</taxon>
        <taxon>Ixoroideae</taxon>
        <taxon>Gardenieae complex</taxon>
        <taxon>Bertiereae - Coffeeae clade</taxon>
        <taxon>Coffeeae</taxon>
        <taxon>Coffea</taxon>
    </lineage>
</organism>
<dbReference type="Proteomes" id="UP001652660">
    <property type="component" value="Chromosome 2e"/>
</dbReference>
<proteinExistence type="predicted"/>
<sequence>MAQLVLDFYELPLLLLMVKLVAGLDILDFGMILLCEKAFKAAGNVVFEKCAYYSNEGFFDIEEDITLWNPSTRRCQKLPVTETEFPREGFCCCQYIIYEFGHECVSDDYKVVRIIQFYGISSDTFDSDVKVYSFRSNSWKRIQNFPYYLCYKRAYGMLANGALFWVVSRKPESSTARLIAAFDLATEAYRLVPRPVYSNKNFHMNVGVLEGCL</sequence>
<dbReference type="PANTHER" id="PTHR31672">
    <property type="entry name" value="BNACNNG10540D PROTEIN"/>
    <property type="match status" value="1"/>
</dbReference>
<evidence type="ECO:0000313" key="3">
    <source>
        <dbReference type="RefSeq" id="XP_027109491.1"/>
    </source>
</evidence>
<dbReference type="RefSeq" id="XP_027109491.1">
    <property type="nucleotide sequence ID" value="XM_027253690.1"/>
</dbReference>
<dbReference type="PANTHER" id="PTHR31672:SF13">
    <property type="entry name" value="F-BOX PROTEIN CPR30-LIKE"/>
    <property type="match status" value="1"/>
</dbReference>
<name>A0A6P6W4L1_COFAR</name>